<keyword evidence="2" id="KW-1185">Reference proteome</keyword>
<organism evidence="1 2">
    <name type="scientific">Octadecabacter dasysiphoniae</name>
    <dbReference type="NCBI Taxonomy" id="2909341"/>
    <lineage>
        <taxon>Bacteria</taxon>
        <taxon>Pseudomonadati</taxon>
        <taxon>Pseudomonadota</taxon>
        <taxon>Alphaproteobacteria</taxon>
        <taxon>Rhodobacterales</taxon>
        <taxon>Roseobacteraceae</taxon>
        <taxon>Octadecabacter</taxon>
    </lineage>
</organism>
<accession>A0ABS9CZB8</accession>
<dbReference type="RefSeq" id="WP_235226477.1">
    <property type="nucleotide sequence ID" value="NZ_JAKGAQ010000003.1"/>
</dbReference>
<reference evidence="1 2" key="1">
    <citation type="submission" date="2022-01" db="EMBL/GenBank/DDBJ databases">
        <title>Octadecabacter sp. nov., isolated from a marine alga.</title>
        <authorList>
            <person name="Jin M.S."/>
            <person name="Kim H.M."/>
            <person name="Han D.M."/>
            <person name="Jung J.J."/>
            <person name="Jeon C.O."/>
        </authorList>
    </citation>
    <scope>NUCLEOTIDE SEQUENCE [LARGE SCALE GENOMIC DNA]</scope>
    <source>
        <strain evidence="1 2">G9-8</strain>
    </source>
</reference>
<dbReference type="Proteomes" id="UP001200557">
    <property type="component" value="Unassembled WGS sequence"/>
</dbReference>
<evidence type="ECO:0000313" key="1">
    <source>
        <dbReference type="EMBL" id="MCF2872154.1"/>
    </source>
</evidence>
<protein>
    <submittedName>
        <fullName evidence="1">Uncharacterized protein</fullName>
    </submittedName>
</protein>
<name>A0ABS9CZB8_9RHOB</name>
<gene>
    <name evidence="1" type="ORF">L0664_13845</name>
</gene>
<evidence type="ECO:0000313" key="2">
    <source>
        <dbReference type="Proteomes" id="UP001200557"/>
    </source>
</evidence>
<dbReference type="EMBL" id="JAKGAQ010000003">
    <property type="protein sequence ID" value="MCF2872154.1"/>
    <property type="molecule type" value="Genomic_DNA"/>
</dbReference>
<sequence>MPITNELTAQAATQSVVAPIRPIRLLGVFQNPTNTYVLLQTRSGEMVRLSALIPTAGLRLISVSDGSAMVEEGDTLHRLIIG</sequence>
<comment type="caution">
    <text evidence="1">The sequence shown here is derived from an EMBL/GenBank/DDBJ whole genome shotgun (WGS) entry which is preliminary data.</text>
</comment>
<proteinExistence type="predicted"/>